<evidence type="ECO:0000313" key="2">
    <source>
        <dbReference type="EMBL" id="MFF0455641.1"/>
    </source>
</evidence>
<comment type="caution">
    <text evidence="2">The sequence shown here is derived from an EMBL/GenBank/DDBJ whole genome shotgun (WGS) entry which is preliminary data.</text>
</comment>
<dbReference type="PROSITE" id="PS51186">
    <property type="entry name" value="GNAT"/>
    <property type="match status" value="1"/>
</dbReference>
<sequence>MLRRLPADARQHYDAVSLSVRQTNPALRLYERLGFVIVPGSQLVNRAGTTSVTMVHRFR</sequence>
<organism evidence="2 3">
    <name type="scientific">Nocardia africana</name>
    <dbReference type="NCBI Taxonomy" id="134964"/>
    <lineage>
        <taxon>Bacteria</taxon>
        <taxon>Bacillati</taxon>
        <taxon>Actinomycetota</taxon>
        <taxon>Actinomycetes</taxon>
        <taxon>Mycobacteriales</taxon>
        <taxon>Nocardiaceae</taxon>
        <taxon>Nocardia</taxon>
    </lineage>
</organism>
<dbReference type="Gene3D" id="3.40.630.30">
    <property type="match status" value="1"/>
</dbReference>
<dbReference type="SUPFAM" id="SSF55729">
    <property type="entry name" value="Acyl-CoA N-acyltransferases (Nat)"/>
    <property type="match status" value="1"/>
</dbReference>
<protein>
    <recommendedName>
        <fullName evidence="1">N-acetyltransferase domain-containing protein</fullName>
    </recommendedName>
</protein>
<feature type="domain" description="N-acetyltransferase" evidence="1">
    <location>
        <begin position="1"/>
        <end position="59"/>
    </location>
</feature>
<reference evidence="2 3" key="1">
    <citation type="submission" date="2024-10" db="EMBL/GenBank/DDBJ databases">
        <title>The Natural Products Discovery Center: Release of the First 8490 Sequenced Strains for Exploring Actinobacteria Biosynthetic Diversity.</title>
        <authorList>
            <person name="Kalkreuter E."/>
            <person name="Kautsar S.A."/>
            <person name="Yang D."/>
            <person name="Bader C.D."/>
            <person name="Teijaro C.N."/>
            <person name="Fluegel L."/>
            <person name="Davis C.M."/>
            <person name="Simpson J.R."/>
            <person name="Lauterbach L."/>
            <person name="Steele A.D."/>
            <person name="Gui C."/>
            <person name="Meng S."/>
            <person name="Li G."/>
            <person name="Viehrig K."/>
            <person name="Ye F."/>
            <person name="Su P."/>
            <person name="Kiefer A.F."/>
            <person name="Nichols A."/>
            <person name="Cepeda A.J."/>
            <person name="Yan W."/>
            <person name="Fan B."/>
            <person name="Jiang Y."/>
            <person name="Adhikari A."/>
            <person name="Zheng C.-J."/>
            <person name="Schuster L."/>
            <person name="Cowan T.M."/>
            <person name="Smanski M.J."/>
            <person name="Chevrette M.G."/>
            <person name="De Carvalho L.P.S."/>
            <person name="Shen B."/>
        </authorList>
    </citation>
    <scope>NUCLEOTIDE SEQUENCE [LARGE SCALE GENOMIC DNA]</scope>
    <source>
        <strain evidence="2 3">NPDC004550</strain>
    </source>
</reference>
<proteinExistence type="predicted"/>
<dbReference type="EMBL" id="JBIALX010000007">
    <property type="protein sequence ID" value="MFF0455641.1"/>
    <property type="molecule type" value="Genomic_DNA"/>
</dbReference>
<keyword evidence="3" id="KW-1185">Reference proteome</keyword>
<dbReference type="Proteomes" id="UP001601521">
    <property type="component" value="Unassembled WGS sequence"/>
</dbReference>
<dbReference type="InterPro" id="IPR016181">
    <property type="entry name" value="Acyl_CoA_acyltransferase"/>
</dbReference>
<gene>
    <name evidence="2" type="ORF">ACFYTH_19945</name>
</gene>
<dbReference type="RefSeq" id="WP_387252651.1">
    <property type="nucleotide sequence ID" value="NZ_JBIALX010000007.1"/>
</dbReference>
<dbReference type="InterPro" id="IPR000182">
    <property type="entry name" value="GNAT_dom"/>
</dbReference>
<name>A0ABW6NMY9_9NOCA</name>
<accession>A0ABW6NMY9</accession>
<evidence type="ECO:0000259" key="1">
    <source>
        <dbReference type="PROSITE" id="PS51186"/>
    </source>
</evidence>
<evidence type="ECO:0000313" key="3">
    <source>
        <dbReference type="Proteomes" id="UP001601521"/>
    </source>
</evidence>